<reference evidence="1" key="1">
    <citation type="submission" date="2021-03" db="EMBL/GenBank/DDBJ databases">
        <title>Evolutionary priming and transition to the ectomycorrhizal habit in an iconic lineage of mushroom-forming fungi: is preadaptation a requirement?</title>
        <authorList>
            <consortium name="DOE Joint Genome Institute"/>
            <person name="Looney B.P."/>
            <person name="Miyauchi S."/>
            <person name="Morin E."/>
            <person name="Drula E."/>
            <person name="Courty P.E."/>
            <person name="Chicoki N."/>
            <person name="Fauchery L."/>
            <person name="Kohler A."/>
            <person name="Kuo A."/>
            <person name="LaButti K."/>
            <person name="Pangilinan J."/>
            <person name="Lipzen A."/>
            <person name="Riley R."/>
            <person name="Andreopoulos W."/>
            <person name="He G."/>
            <person name="Johnson J."/>
            <person name="Barry K.W."/>
            <person name="Grigoriev I.V."/>
            <person name="Nagy L."/>
            <person name="Hibbett D."/>
            <person name="Henrissat B."/>
            <person name="Matheny P.B."/>
            <person name="Labbe J."/>
            <person name="Martin A.F."/>
        </authorList>
    </citation>
    <scope>NUCLEOTIDE SEQUENCE</scope>
    <source>
        <strain evidence="1">BPL698</strain>
    </source>
</reference>
<sequence length="363" mass="42616">MFEIFEAFIASEASFTPEELMLVRSLATEKKLRRKQLLLREGEVCRHKAFVCKGLLRTYRTKEDGTESIMRFATENSWSTEPQSYNKQMPSQYNIEALEDTKVILWSRESMEELFIAVPSFRLYSEKLKEHSLDASQNRILMNISYTTEEKYQAFITSFPDIFRRVPLHMYKMHEHLLHIISAKVKLTENDISLCREYFEPVLFPKNRVIEEEGKIPKYLYYTVSGFIRLFHYNDMGDEITTHINCPPGFITSYFNFINHTRSEENVECITDCELLRISKNNLDLLTNGSAAFKDFSIYVFQQAVAYNENRSKELATLTAEQRYKKLIENYPGILHNVPVQYIASFLGMKPESLSRIRKKIIT</sequence>
<keyword evidence="2" id="KW-1185">Reference proteome</keyword>
<name>A0ACC0TS44_9AGAM</name>
<accession>A0ACC0TS44</accession>
<organism evidence="1 2">
    <name type="scientific">Russula earlei</name>
    <dbReference type="NCBI Taxonomy" id="71964"/>
    <lineage>
        <taxon>Eukaryota</taxon>
        <taxon>Fungi</taxon>
        <taxon>Dikarya</taxon>
        <taxon>Basidiomycota</taxon>
        <taxon>Agaricomycotina</taxon>
        <taxon>Agaricomycetes</taxon>
        <taxon>Russulales</taxon>
        <taxon>Russulaceae</taxon>
        <taxon>Russula</taxon>
    </lineage>
</organism>
<gene>
    <name evidence="1" type="ORF">F5148DRAFT_1294626</name>
</gene>
<evidence type="ECO:0000313" key="2">
    <source>
        <dbReference type="Proteomes" id="UP001207468"/>
    </source>
</evidence>
<comment type="caution">
    <text evidence="1">The sequence shown here is derived from an EMBL/GenBank/DDBJ whole genome shotgun (WGS) entry which is preliminary data.</text>
</comment>
<protein>
    <submittedName>
        <fullName evidence="1">Cyclic nucleotide-binding-like protein</fullName>
    </submittedName>
</protein>
<evidence type="ECO:0000313" key="1">
    <source>
        <dbReference type="EMBL" id="KAI9436390.1"/>
    </source>
</evidence>
<dbReference type="EMBL" id="JAGFNK010000992">
    <property type="protein sequence ID" value="KAI9436390.1"/>
    <property type="molecule type" value="Genomic_DNA"/>
</dbReference>
<dbReference type="Proteomes" id="UP001207468">
    <property type="component" value="Unassembled WGS sequence"/>
</dbReference>
<proteinExistence type="predicted"/>